<sequence length="59" mass="6364">MRVQGFVVKYKGAVVLVLVAELIQGYVELTAAYAGKKIWLQEGAGDSMGQVGGDFLEFL</sequence>
<dbReference type="EMBL" id="FKJW01000003">
    <property type="protein sequence ID" value="SAK15706.1"/>
    <property type="molecule type" value="Genomic_DNA"/>
</dbReference>
<evidence type="ECO:0000313" key="1">
    <source>
        <dbReference type="EMBL" id="SAK15706.1"/>
    </source>
</evidence>
<name>A0ABD7LHT8_9BURK</name>
<dbReference type="Proteomes" id="UP000196218">
    <property type="component" value="Unassembled WGS sequence"/>
</dbReference>
<evidence type="ECO:0000313" key="2">
    <source>
        <dbReference type="Proteomes" id="UP000196218"/>
    </source>
</evidence>
<dbReference type="AlphaFoldDB" id="A0ABD7LHT8"/>
<proteinExistence type="predicted"/>
<protein>
    <recommendedName>
        <fullName evidence="3">Bacteriophage protein</fullName>
    </recommendedName>
</protein>
<evidence type="ECO:0008006" key="3">
    <source>
        <dbReference type="Google" id="ProtNLM"/>
    </source>
</evidence>
<comment type="caution">
    <text evidence="1">The sequence shown here is derived from an EMBL/GenBank/DDBJ whole genome shotgun (WGS) entry which is preliminary data.</text>
</comment>
<reference evidence="1 2" key="1">
    <citation type="submission" date="2016-04" db="EMBL/GenBank/DDBJ databases">
        <authorList>
            <person name="Peeters C."/>
        </authorList>
    </citation>
    <scope>NUCLEOTIDE SEQUENCE [LARGE SCALE GENOMIC DNA]</scope>
    <source>
        <strain evidence="1">LMG 29311</strain>
    </source>
</reference>
<accession>A0ABD7LHT8</accession>
<gene>
    <name evidence="1" type="ORF">UA18_01346</name>
</gene>
<organism evidence="1 2">
    <name type="scientific">Burkholderia multivorans</name>
    <dbReference type="NCBI Taxonomy" id="87883"/>
    <lineage>
        <taxon>Bacteria</taxon>
        <taxon>Pseudomonadati</taxon>
        <taxon>Pseudomonadota</taxon>
        <taxon>Betaproteobacteria</taxon>
        <taxon>Burkholderiales</taxon>
        <taxon>Burkholderiaceae</taxon>
        <taxon>Burkholderia</taxon>
        <taxon>Burkholderia cepacia complex</taxon>
    </lineage>
</organism>